<reference evidence="2" key="1">
    <citation type="submission" date="2014-09" db="EMBL/GenBank/DDBJ databases">
        <authorList>
            <person name="Magalhaes I.L.F."/>
            <person name="Oliveira U."/>
            <person name="Santos F.R."/>
            <person name="Vidigal T.H.D.A."/>
            <person name="Brescovit A.D."/>
            <person name="Santos A.J."/>
        </authorList>
    </citation>
    <scope>NUCLEOTIDE SEQUENCE</scope>
    <source>
        <tissue evidence="2">Shoot tissue taken approximately 20 cm above the soil surface</tissue>
    </source>
</reference>
<organism evidence="2">
    <name type="scientific">Arundo donax</name>
    <name type="common">Giant reed</name>
    <name type="synonym">Donax arundinaceus</name>
    <dbReference type="NCBI Taxonomy" id="35708"/>
    <lineage>
        <taxon>Eukaryota</taxon>
        <taxon>Viridiplantae</taxon>
        <taxon>Streptophyta</taxon>
        <taxon>Embryophyta</taxon>
        <taxon>Tracheophyta</taxon>
        <taxon>Spermatophyta</taxon>
        <taxon>Magnoliopsida</taxon>
        <taxon>Liliopsida</taxon>
        <taxon>Poales</taxon>
        <taxon>Poaceae</taxon>
        <taxon>PACMAD clade</taxon>
        <taxon>Arundinoideae</taxon>
        <taxon>Arundineae</taxon>
        <taxon>Arundo</taxon>
    </lineage>
</organism>
<proteinExistence type="predicted"/>
<name>A0A0A9CNC8_ARUDO</name>
<evidence type="ECO:0000256" key="1">
    <source>
        <dbReference type="SAM" id="MobiDB-lite"/>
    </source>
</evidence>
<dbReference type="AlphaFoldDB" id="A0A0A9CNC8"/>
<sequence length="83" mass="9431">MLVPQPSEGPKKPRRKRKRPAACEENLLPRRRSPRPSSSRRLVQVRDMRGAGLWYRCKRGPRGGRGRSLFGPVVLRGVQAGRC</sequence>
<feature type="region of interest" description="Disordered" evidence="1">
    <location>
        <begin position="1"/>
        <end position="43"/>
    </location>
</feature>
<protein>
    <submittedName>
        <fullName evidence="2">Uncharacterized protein</fullName>
    </submittedName>
</protein>
<reference evidence="2" key="2">
    <citation type="journal article" date="2015" name="Data Brief">
        <title>Shoot transcriptome of the giant reed, Arundo donax.</title>
        <authorList>
            <person name="Barrero R.A."/>
            <person name="Guerrero F.D."/>
            <person name="Moolhuijzen P."/>
            <person name="Goolsby J.A."/>
            <person name="Tidwell J."/>
            <person name="Bellgard S.E."/>
            <person name="Bellgard M.I."/>
        </authorList>
    </citation>
    <scope>NUCLEOTIDE SEQUENCE</scope>
    <source>
        <tissue evidence="2">Shoot tissue taken approximately 20 cm above the soil surface</tissue>
    </source>
</reference>
<accession>A0A0A9CNC8</accession>
<dbReference type="EMBL" id="GBRH01220081">
    <property type="protein sequence ID" value="JAD77814.1"/>
    <property type="molecule type" value="Transcribed_RNA"/>
</dbReference>
<evidence type="ECO:0000313" key="2">
    <source>
        <dbReference type="EMBL" id="JAD77814.1"/>
    </source>
</evidence>